<keyword evidence="2" id="KW-1185">Reference proteome</keyword>
<sequence length="197" mass="22279">MPVLVDTHHPESTSWHSVPHLQSHFYRPAVVSELQVVAGGAIYDVCFSGGEHLRSSILTVASKFFRSVLFAVEKMCVAFTLTWQQWLYVTGYYALCESGRSGKVVVECDFHRIGSGVKVPRLTGVLGKIFHIHCMEYVSYTVGHHVFDIFYTFGRTIGRQLRYDLVILQKEGSMYRDIDDEHTIAVSEACSWITALP</sequence>
<evidence type="ECO:0000313" key="2">
    <source>
        <dbReference type="Proteomes" id="UP000076532"/>
    </source>
</evidence>
<dbReference type="AlphaFoldDB" id="A0A165YYG7"/>
<proteinExistence type="predicted"/>
<dbReference type="Proteomes" id="UP000076532">
    <property type="component" value="Unassembled WGS sequence"/>
</dbReference>
<protein>
    <submittedName>
        <fullName evidence="1">Uncharacterized protein</fullName>
    </submittedName>
</protein>
<name>A0A165YYG7_9AGAM</name>
<dbReference type="EMBL" id="KV417687">
    <property type="protein sequence ID" value="KZP10050.1"/>
    <property type="molecule type" value="Genomic_DNA"/>
</dbReference>
<reference evidence="1 2" key="1">
    <citation type="journal article" date="2016" name="Mol. Biol. Evol.">
        <title>Comparative Genomics of Early-Diverging Mushroom-Forming Fungi Provides Insights into the Origins of Lignocellulose Decay Capabilities.</title>
        <authorList>
            <person name="Nagy L.G."/>
            <person name="Riley R."/>
            <person name="Tritt A."/>
            <person name="Adam C."/>
            <person name="Daum C."/>
            <person name="Floudas D."/>
            <person name="Sun H."/>
            <person name="Yadav J.S."/>
            <person name="Pangilinan J."/>
            <person name="Larsson K.H."/>
            <person name="Matsuura K."/>
            <person name="Barry K."/>
            <person name="Labutti K."/>
            <person name="Kuo R."/>
            <person name="Ohm R.A."/>
            <person name="Bhattacharya S.S."/>
            <person name="Shirouzu T."/>
            <person name="Yoshinaga Y."/>
            <person name="Martin F.M."/>
            <person name="Grigoriev I.V."/>
            <person name="Hibbett D.S."/>
        </authorList>
    </citation>
    <scope>NUCLEOTIDE SEQUENCE [LARGE SCALE GENOMIC DNA]</scope>
    <source>
        <strain evidence="1 2">CBS 109695</strain>
    </source>
</reference>
<organism evidence="1 2">
    <name type="scientific">Athelia psychrophila</name>
    <dbReference type="NCBI Taxonomy" id="1759441"/>
    <lineage>
        <taxon>Eukaryota</taxon>
        <taxon>Fungi</taxon>
        <taxon>Dikarya</taxon>
        <taxon>Basidiomycota</taxon>
        <taxon>Agaricomycotina</taxon>
        <taxon>Agaricomycetes</taxon>
        <taxon>Agaricomycetidae</taxon>
        <taxon>Atheliales</taxon>
        <taxon>Atheliaceae</taxon>
        <taxon>Athelia</taxon>
    </lineage>
</organism>
<accession>A0A165YYG7</accession>
<gene>
    <name evidence="1" type="ORF">FIBSPDRAFT_900023</name>
</gene>
<evidence type="ECO:0000313" key="1">
    <source>
        <dbReference type="EMBL" id="KZP10050.1"/>
    </source>
</evidence>